<dbReference type="PANTHER" id="PTHR43280:SF28">
    <property type="entry name" value="HTH-TYPE TRANSCRIPTIONAL ACTIVATOR RHAS"/>
    <property type="match status" value="1"/>
</dbReference>
<feature type="domain" description="HTH araC/xylS-type" evidence="4">
    <location>
        <begin position="238"/>
        <end position="336"/>
    </location>
</feature>
<comment type="caution">
    <text evidence="5">The sequence shown here is derived from an EMBL/GenBank/DDBJ whole genome shotgun (WGS) entry which is preliminary data.</text>
</comment>
<dbReference type="SUPFAM" id="SSF46689">
    <property type="entry name" value="Homeodomain-like"/>
    <property type="match status" value="1"/>
</dbReference>
<dbReference type="Proteomes" id="UP000316778">
    <property type="component" value="Unassembled WGS sequence"/>
</dbReference>
<evidence type="ECO:0000313" key="5">
    <source>
        <dbReference type="EMBL" id="TWI87770.1"/>
    </source>
</evidence>
<dbReference type="AlphaFoldDB" id="A0A562T429"/>
<evidence type="ECO:0000313" key="6">
    <source>
        <dbReference type="Proteomes" id="UP000316778"/>
    </source>
</evidence>
<organism evidence="5 6">
    <name type="scientific">Chitinophaga japonensis</name>
    <name type="common">Flexibacter japonensis</name>
    <dbReference type="NCBI Taxonomy" id="104662"/>
    <lineage>
        <taxon>Bacteria</taxon>
        <taxon>Pseudomonadati</taxon>
        <taxon>Bacteroidota</taxon>
        <taxon>Chitinophagia</taxon>
        <taxon>Chitinophagales</taxon>
        <taxon>Chitinophagaceae</taxon>
        <taxon>Chitinophaga</taxon>
    </lineage>
</organism>
<accession>A0A562T429</accession>
<gene>
    <name evidence="5" type="ORF">LX66_1841</name>
</gene>
<evidence type="ECO:0000256" key="2">
    <source>
        <dbReference type="ARBA" id="ARBA00023125"/>
    </source>
</evidence>
<dbReference type="OrthoDB" id="2666928at2"/>
<protein>
    <submittedName>
        <fullName evidence="5">AraC-like DNA-binding protein</fullName>
    </submittedName>
</protein>
<dbReference type="Pfam" id="PF12833">
    <property type="entry name" value="HTH_18"/>
    <property type="match status" value="1"/>
</dbReference>
<sequence length="349" mass="39874">MPRNTMPRVHISRVSMGNRIIPYSYAQHQQIKYQIPGVSFLSIRRHLYTLYAQNSIEPAGRFGAKLYNLIARGNIVPALNFPDTMLAMVILLKGEIRLNISSLNNVNLGESTPGLLSLPSGLLKVVFPAGEYQILLIPIDSNFIKTHAMVHTFIADIQSTSLAGRAFLETIPFTKPIEMLITQLKHLLSRKTKDVALNKCLFDAYIMQLIVHAFREISNPTKQDHEVVPQEIRKKNMVRVKEYMDKYFQTPITLSSIASACQVDIDQIGRDFHLLEGKNPGEYLEEKRVKYAAVLLKSCDYTMAKIAEETGFKNSGFMTAAFEKYYNCSPMDYRTKEKNKWQEYLKKTH</sequence>
<dbReference type="InterPro" id="IPR018060">
    <property type="entry name" value="HTH_AraC"/>
</dbReference>
<dbReference type="Gene3D" id="1.10.10.60">
    <property type="entry name" value="Homeodomain-like"/>
    <property type="match status" value="1"/>
</dbReference>
<dbReference type="GO" id="GO:0043565">
    <property type="term" value="F:sequence-specific DNA binding"/>
    <property type="evidence" value="ECO:0007669"/>
    <property type="project" value="InterPro"/>
</dbReference>
<evidence type="ECO:0000259" key="4">
    <source>
        <dbReference type="PROSITE" id="PS01124"/>
    </source>
</evidence>
<keyword evidence="1" id="KW-0805">Transcription regulation</keyword>
<evidence type="ECO:0000256" key="3">
    <source>
        <dbReference type="ARBA" id="ARBA00023163"/>
    </source>
</evidence>
<dbReference type="RefSeq" id="WP_158642585.1">
    <property type="nucleotide sequence ID" value="NZ_BAAAFY010000001.1"/>
</dbReference>
<dbReference type="SMART" id="SM00342">
    <property type="entry name" value="HTH_ARAC"/>
    <property type="match status" value="1"/>
</dbReference>
<dbReference type="EMBL" id="VLLG01000003">
    <property type="protein sequence ID" value="TWI87770.1"/>
    <property type="molecule type" value="Genomic_DNA"/>
</dbReference>
<evidence type="ECO:0000256" key="1">
    <source>
        <dbReference type="ARBA" id="ARBA00023015"/>
    </source>
</evidence>
<keyword evidence="3" id="KW-0804">Transcription</keyword>
<dbReference type="PANTHER" id="PTHR43280">
    <property type="entry name" value="ARAC-FAMILY TRANSCRIPTIONAL REGULATOR"/>
    <property type="match status" value="1"/>
</dbReference>
<proteinExistence type="predicted"/>
<dbReference type="PROSITE" id="PS01124">
    <property type="entry name" value="HTH_ARAC_FAMILY_2"/>
    <property type="match status" value="1"/>
</dbReference>
<reference evidence="5 6" key="1">
    <citation type="journal article" date="2013" name="Stand. Genomic Sci.">
        <title>Genomic Encyclopedia of Type Strains, Phase I: The one thousand microbial genomes (KMG-I) project.</title>
        <authorList>
            <person name="Kyrpides N.C."/>
            <person name="Woyke T."/>
            <person name="Eisen J.A."/>
            <person name="Garrity G."/>
            <person name="Lilburn T.G."/>
            <person name="Beck B.J."/>
            <person name="Whitman W.B."/>
            <person name="Hugenholtz P."/>
            <person name="Klenk H.P."/>
        </authorList>
    </citation>
    <scope>NUCLEOTIDE SEQUENCE [LARGE SCALE GENOMIC DNA]</scope>
    <source>
        <strain evidence="5 6">DSM 13484</strain>
    </source>
</reference>
<name>A0A562T429_CHIJA</name>
<dbReference type="GO" id="GO:0003700">
    <property type="term" value="F:DNA-binding transcription factor activity"/>
    <property type="evidence" value="ECO:0007669"/>
    <property type="project" value="InterPro"/>
</dbReference>
<keyword evidence="2 5" id="KW-0238">DNA-binding</keyword>
<dbReference type="InterPro" id="IPR009057">
    <property type="entry name" value="Homeodomain-like_sf"/>
</dbReference>
<keyword evidence="6" id="KW-1185">Reference proteome</keyword>